<keyword evidence="13" id="KW-0732">Signal</keyword>
<dbReference type="InterPro" id="IPR012910">
    <property type="entry name" value="Plug_dom"/>
</dbReference>
<evidence type="ECO:0000256" key="13">
    <source>
        <dbReference type="SAM" id="SignalP"/>
    </source>
</evidence>
<dbReference type="GO" id="GO:0006826">
    <property type="term" value="P:iron ion transport"/>
    <property type="evidence" value="ECO:0007669"/>
    <property type="project" value="UniProtKB-KW"/>
</dbReference>
<keyword evidence="3 11" id="KW-1134">Transmembrane beta strand</keyword>
<dbReference type="InterPro" id="IPR039426">
    <property type="entry name" value="TonB-dep_rcpt-like"/>
</dbReference>
<keyword evidence="5 11" id="KW-0812">Transmembrane</keyword>
<evidence type="ECO:0000256" key="8">
    <source>
        <dbReference type="ARBA" id="ARBA00023077"/>
    </source>
</evidence>
<dbReference type="GO" id="GO:0009279">
    <property type="term" value="C:cell outer membrane"/>
    <property type="evidence" value="ECO:0007669"/>
    <property type="project" value="UniProtKB-SubCell"/>
</dbReference>
<dbReference type="PROSITE" id="PS52016">
    <property type="entry name" value="TONB_DEPENDENT_REC_3"/>
    <property type="match status" value="1"/>
</dbReference>
<organism evidence="16 17">
    <name type="scientific">Candidatus Brevundimonas colombiensis</name>
    <dbReference type="NCBI Taxonomy" id="3121376"/>
    <lineage>
        <taxon>Bacteria</taxon>
        <taxon>Pseudomonadati</taxon>
        <taxon>Pseudomonadota</taxon>
        <taxon>Alphaproteobacteria</taxon>
        <taxon>Caulobacterales</taxon>
        <taxon>Caulobacteraceae</taxon>
        <taxon>Brevundimonas</taxon>
    </lineage>
</organism>
<dbReference type="Pfam" id="PF00593">
    <property type="entry name" value="TonB_dep_Rec_b-barrel"/>
    <property type="match status" value="1"/>
</dbReference>
<dbReference type="Pfam" id="PF07715">
    <property type="entry name" value="Plug"/>
    <property type="match status" value="1"/>
</dbReference>
<evidence type="ECO:0000259" key="14">
    <source>
        <dbReference type="Pfam" id="PF00593"/>
    </source>
</evidence>
<dbReference type="PANTHER" id="PTHR32552:SF81">
    <property type="entry name" value="TONB-DEPENDENT OUTER MEMBRANE RECEPTOR"/>
    <property type="match status" value="1"/>
</dbReference>
<reference evidence="16" key="1">
    <citation type="submission" date="2023-03" db="EMBL/GenBank/DDBJ databases">
        <title>Andean soil-derived lignocellulolytic bacterial consortium as a source of novel taxa and putative plastic-active enzymes.</title>
        <authorList>
            <person name="Diaz-Garcia L."/>
            <person name="Chuvochina M."/>
            <person name="Feuerriegel G."/>
            <person name="Bunk B."/>
            <person name="Sproer C."/>
            <person name="Streit W.R."/>
            <person name="Rodriguez L.M."/>
            <person name="Overmann J."/>
            <person name="Jimenez D.J."/>
        </authorList>
    </citation>
    <scope>NUCLEOTIDE SEQUENCE</scope>
    <source>
        <strain evidence="16">MAG 833</strain>
    </source>
</reference>
<evidence type="ECO:0000256" key="6">
    <source>
        <dbReference type="ARBA" id="ARBA00023004"/>
    </source>
</evidence>
<evidence type="ECO:0000256" key="9">
    <source>
        <dbReference type="ARBA" id="ARBA00023136"/>
    </source>
</evidence>
<dbReference type="SUPFAM" id="SSF56935">
    <property type="entry name" value="Porins"/>
    <property type="match status" value="1"/>
</dbReference>
<comment type="similarity">
    <text evidence="11 12">Belongs to the TonB-dependent receptor family.</text>
</comment>
<dbReference type="Gene3D" id="2.170.130.10">
    <property type="entry name" value="TonB-dependent receptor, plug domain"/>
    <property type="match status" value="1"/>
</dbReference>
<evidence type="ECO:0000256" key="12">
    <source>
        <dbReference type="RuleBase" id="RU003357"/>
    </source>
</evidence>
<feature type="domain" description="TonB-dependent receptor plug" evidence="15">
    <location>
        <begin position="48"/>
        <end position="154"/>
    </location>
</feature>
<keyword evidence="16" id="KW-0675">Receptor</keyword>
<evidence type="ECO:0000259" key="15">
    <source>
        <dbReference type="Pfam" id="PF07715"/>
    </source>
</evidence>
<keyword evidence="4" id="KW-0410">Iron transport</keyword>
<proteinExistence type="inferred from homology"/>
<dbReference type="AlphaFoldDB" id="A0AAJ5WZV2"/>
<evidence type="ECO:0000256" key="3">
    <source>
        <dbReference type="ARBA" id="ARBA00022452"/>
    </source>
</evidence>
<dbReference type="InterPro" id="IPR036942">
    <property type="entry name" value="Beta-barrel_TonB_sf"/>
</dbReference>
<keyword evidence="7" id="KW-0406">Ion transport</keyword>
<evidence type="ECO:0000256" key="7">
    <source>
        <dbReference type="ARBA" id="ARBA00023065"/>
    </source>
</evidence>
<dbReference type="EMBL" id="CP119326">
    <property type="protein sequence ID" value="WEK38488.1"/>
    <property type="molecule type" value="Genomic_DNA"/>
</dbReference>
<keyword evidence="10 11" id="KW-0998">Cell outer membrane</keyword>
<protein>
    <submittedName>
        <fullName evidence="16">TonB-dependent receptor</fullName>
    </submittedName>
</protein>
<feature type="signal peptide" evidence="13">
    <location>
        <begin position="1"/>
        <end position="25"/>
    </location>
</feature>
<evidence type="ECO:0000256" key="4">
    <source>
        <dbReference type="ARBA" id="ARBA00022496"/>
    </source>
</evidence>
<feature type="domain" description="TonB-dependent receptor-like beta-barrel" evidence="14">
    <location>
        <begin position="246"/>
        <end position="728"/>
    </location>
</feature>
<sequence>MSGNQGLLLAGVGLAALLTAGSASAQSQSEATALEEIIVTGEKTDRALQDTPTSVGVTTARRIEREAIQTLGEVFERTANLTETFGHAGFTIRGIGNQGVSGGGDAALATIYVDGAPMPPTLTFSGPTDAWDVRQIEIFRGPQSTLQGLNALAGSVVIRTVEPGFDWDLRARAIIADPKETAFAVAGGGPLIKDELAFRISAEKRDGDGFVHNETRDAPEDPIDKLTVRARLLWTPKTLPGFEARLGYTHYESDGGYLFVYANTDVPNFYKNRRAFSNTPDSSHIETDVTTLELTQALSPSLTLSSATSWSDVKQFQQFDSDATAANLGYGFNDYDYTTLTQEVRLNYRGSRAHGLIGAFYFDRDQKRDSGSRAFVPTPVSTILALLQGRVSTDDAKRIAGNYVSALPAIPVDYAAQYPVQVTTYALFGDGEWSLNDRLSLVGGFRWDHEENTVQVTQTALFAGVYPDPDAFAPAGTLENAIIRGINAGVASIVGQANSNTPEETRDFDAFLPKLGVLYKLTPDMTAGFVVQRGYRSGGSSANVARSQVVAYDPEYTWNYEASLRSSWLDGALTVNANAYYIDWKDQQVAVNFGLNLYDYHTVNAGKSHLYGFELEATHRLSSALQVYASAGYSRTKFDEFVSQTNGTASDLSGTEFAYAPRWTLAVGGDYRWRSGFVANLNANYRSEVFTETGIYQPGSRVAARTLVNGRFGYETERWGAYVYGKNLLDEQYLSYDRSSTNQAVLGDPRVVGLMLQARW</sequence>
<evidence type="ECO:0000256" key="5">
    <source>
        <dbReference type="ARBA" id="ARBA00022692"/>
    </source>
</evidence>
<feature type="chain" id="PRO_5042530308" evidence="13">
    <location>
        <begin position="26"/>
        <end position="760"/>
    </location>
</feature>
<dbReference type="InterPro" id="IPR000531">
    <property type="entry name" value="Beta-barrel_TonB"/>
</dbReference>
<evidence type="ECO:0000256" key="10">
    <source>
        <dbReference type="ARBA" id="ARBA00023237"/>
    </source>
</evidence>
<evidence type="ECO:0000313" key="16">
    <source>
        <dbReference type="EMBL" id="WEK38488.1"/>
    </source>
</evidence>
<dbReference type="PANTHER" id="PTHR32552">
    <property type="entry name" value="FERRICHROME IRON RECEPTOR-RELATED"/>
    <property type="match status" value="1"/>
</dbReference>
<keyword evidence="2 11" id="KW-0813">Transport</keyword>
<evidence type="ECO:0000313" key="17">
    <source>
        <dbReference type="Proteomes" id="UP001213664"/>
    </source>
</evidence>
<evidence type="ECO:0000256" key="1">
    <source>
        <dbReference type="ARBA" id="ARBA00004571"/>
    </source>
</evidence>
<keyword evidence="6" id="KW-0408">Iron</keyword>
<keyword evidence="9 11" id="KW-0472">Membrane</keyword>
<dbReference type="Proteomes" id="UP001213664">
    <property type="component" value="Chromosome"/>
</dbReference>
<dbReference type="Gene3D" id="2.40.170.20">
    <property type="entry name" value="TonB-dependent receptor, beta-barrel domain"/>
    <property type="match status" value="1"/>
</dbReference>
<gene>
    <name evidence="16" type="ORF">P0Y50_07955</name>
</gene>
<keyword evidence="8 12" id="KW-0798">TonB box</keyword>
<accession>A0AAJ5WZV2</accession>
<comment type="subcellular location">
    <subcellularLocation>
        <location evidence="1 11">Cell outer membrane</location>
        <topology evidence="1 11">Multi-pass membrane protein</topology>
    </subcellularLocation>
</comment>
<evidence type="ECO:0000256" key="11">
    <source>
        <dbReference type="PROSITE-ProRule" id="PRU01360"/>
    </source>
</evidence>
<name>A0AAJ5WZV2_9CAUL</name>
<evidence type="ECO:0000256" key="2">
    <source>
        <dbReference type="ARBA" id="ARBA00022448"/>
    </source>
</evidence>
<dbReference type="InterPro" id="IPR037066">
    <property type="entry name" value="Plug_dom_sf"/>
</dbReference>